<dbReference type="EMBL" id="GBHO01031681">
    <property type="protein sequence ID" value="JAG11923.1"/>
    <property type="molecule type" value="Transcribed_RNA"/>
</dbReference>
<dbReference type="EMBL" id="KX584427">
    <property type="protein sequence ID" value="APB88061.1"/>
    <property type="molecule type" value="mRNA"/>
</dbReference>
<reference evidence="3" key="3">
    <citation type="journal article" date="2016" name="Gen. Comp. Endocrinol.">
        <title>Prediction of a peptidome for the western tarnished plant bug Lygus hesperus.</title>
        <authorList>
            <person name="Christie A.E."/>
            <person name="Joe Hull J."/>
            <person name="Richer J.A."/>
            <person name="Geib S.M."/>
            <person name="Tassone E.E."/>
        </authorList>
    </citation>
    <scope>NUCLEOTIDE SEQUENCE</scope>
    <source>
        <tissue evidence="3">Head</tissue>
    </source>
</reference>
<evidence type="ECO:0000256" key="1">
    <source>
        <dbReference type="SAM" id="MobiDB-lite"/>
    </source>
</evidence>
<evidence type="ECO:0000256" key="2">
    <source>
        <dbReference type="SAM" id="SignalP"/>
    </source>
</evidence>
<reference evidence="4" key="1">
    <citation type="journal article" date="2014" name="PLoS ONE">
        <title>Transcriptome-Based Identification of ABC Transporters in the Western Tarnished Plant Bug Lygus hesperus.</title>
        <authorList>
            <person name="Hull J.J."/>
            <person name="Chaney K."/>
            <person name="Geib S.M."/>
            <person name="Fabrick J.A."/>
            <person name="Brent C.S."/>
            <person name="Walsh D."/>
            <person name="Lavine L.C."/>
        </authorList>
    </citation>
    <scope>NUCLEOTIDE SEQUENCE</scope>
</reference>
<reference evidence="4" key="2">
    <citation type="submission" date="2014-07" db="EMBL/GenBank/DDBJ databases">
        <authorList>
            <person name="Hull J."/>
        </authorList>
    </citation>
    <scope>NUCLEOTIDE SEQUENCE</scope>
    <source>
        <tissue evidence="3">Head</tissue>
    </source>
</reference>
<feature type="signal peptide" evidence="2">
    <location>
        <begin position="1"/>
        <end position="23"/>
    </location>
</feature>
<feature type="chain" id="PRO_5013445258" evidence="2">
    <location>
        <begin position="24"/>
        <end position="131"/>
    </location>
</feature>
<gene>
    <name evidence="4" type="ORF">CM83_16454</name>
    <name evidence="5" type="ORF">g.14717</name>
</gene>
<sequence length="131" mass="14577">MVNLTATLQAALFVVLLLTVIHGMEEGGRDMRSVGNNFGGGSWSQDAHTNGNEFNGDEAIADLLKVSPWTFYANQGKLTFARESRNSASFQPRSGRDEESQFTETSRSPPFAPRLGRVLHYSPRFRRITLN</sequence>
<evidence type="ECO:0000313" key="3">
    <source>
        <dbReference type="EMBL" id="APB88061.1"/>
    </source>
</evidence>
<keyword evidence="2" id="KW-0732">Signal</keyword>
<protein>
    <submittedName>
        <fullName evidence="3">Pyrokinin/PBAN-like neuropeptide</fullName>
    </submittedName>
</protein>
<accession>A0A0A9WZG5</accession>
<dbReference type="GO" id="GO:0007218">
    <property type="term" value="P:neuropeptide signaling pathway"/>
    <property type="evidence" value="ECO:0007669"/>
    <property type="project" value="UniProtKB-KW"/>
</dbReference>
<dbReference type="AlphaFoldDB" id="A0A0A9WZG5"/>
<organism evidence="4">
    <name type="scientific">Lygus hesperus</name>
    <name type="common">Western plant bug</name>
    <dbReference type="NCBI Taxonomy" id="30085"/>
    <lineage>
        <taxon>Eukaryota</taxon>
        <taxon>Metazoa</taxon>
        <taxon>Ecdysozoa</taxon>
        <taxon>Arthropoda</taxon>
        <taxon>Hexapoda</taxon>
        <taxon>Insecta</taxon>
        <taxon>Pterygota</taxon>
        <taxon>Neoptera</taxon>
        <taxon>Paraneoptera</taxon>
        <taxon>Hemiptera</taxon>
        <taxon>Heteroptera</taxon>
        <taxon>Panheteroptera</taxon>
        <taxon>Cimicomorpha</taxon>
        <taxon>Miridae</taxon>
        <taxon>Mirini</taxon>
        <taxon>Lygus</taxon>
    </lineage>
</organism>
<feature type="region of interest" description="Disordered" evidence="1">
    <location>
        <begin position="83"/>
        <end position="113"/>
    </location>
</feature>
<proteinExistence type="evidence at transcript level"/>
<keyword evidence="3" id="KW-0527">Neuropeptide</keyword>
<dbReference type="EMBL" id="GDHC01017048">
    <property type="protein sequence ID" value="JAQ01581.1"/>
    <property type="molecule type" value="Transcribed_RNA"/>
</dbReference>
<evidence type="ECO:0000313" key="4">
    <source>
        <dbReference type="EMBL" id="JAG11923.1"/>
    </source>
</evidence>
<name>A0A0A9WZG5_LYGHE</name>
<evidence type="ECO:0000313" key="5">
    <source>
        <dbReference type="EMBL" id="JAQ01581.1"/>
    </source>
</evidence>
<reference evidence="5" key="4">
    <citation type="journal article" date="2016" name="Gigascience">
        <title>De novo construction of an expanded transcriptome assembly for the western tarnished plant bug, Lygus hesperus.</title>
        <authorList>
            <person name="Tassone E.E."/>
            <person name="Geib S.M."/>
            <person name="Hall B."/>
            <person name="Fabrick J.A."/>
            <person name="Brent C.S."/>
            <person name="Hull J.J."/>
        </authorList>
    </citation>
    <scope>NUCLEOTIDE SEQUENCE</scope>
</reference>